<evidence type="ECO:0000256" key="1">
    <source>
        <dbReference type="SAM" id="Phobius"/>
    </source>
</evidence>
<feature type="transmembrane region" description="Helical" evidence="1">
    <location>
        <begin position="22"/>
        <end position="45"/>
    </location>
</feature>
<keyword evidence="1" id="KW-0472">Membrane</keyword>
<evidence type="ECO:0000313" key="3">
    <source>
        <dbReference type="Proteomes" id="UP000555407"/>
    </source>
</evidence>
<gene>
    <name evidence="2" type="ORF">BJY22_007242</name>
</gene>
<sequence>MGEVFAWLEDSAFSEAIRGTAYLYPILESIHIIGIALLVGPAVAFDLRLLGLGRQALRVTTAANRLLPLSHVGFLIAAVTGIAMFLPGASVIADRGSAPWKLGLILLAGLNILIFHRLTYRGVARWDVGRSTPAAARFAAVVSLMTWSGVTVAGRLLAYT</sequence>
<accession>A0A7X5VHW5</accession>
<keyword evidence="3" id="KW-1185">Reference proteome</keyword>
<keyword evidence="1" id="KW-1133">Transmembrane helix</keyword>
<organism evidence="2 3">
    <name type="scientific">Kribbella shirazensis</name>
    <dbReference type="NCBI Taxonomy" id="1105143"/>
    <lineage>
        <taxon>Bacteria</taxon>
        <taxon>Bacillati</taxon>
        <taxon>Actinomycetota</taxon>
        <taxon>Actinomycetes</taxon>
        <taxon>Propionibacteriales</taxon>
        <taxon>Kribbellaceae</taxon>
        <taxon>Kribbella</taxon>
    </lineage>
</organism>
<feature type="transmembrane region" description="Helical" evidence="1">
    <location>
        <begin position="66"/>
        <end position="86"/>
    </location>
</feature>
<reference evidence="2 3" key="1">
    <citation type="submission" date="2020-03" db="EMBL/GenBank/DDBJ databases">
        <title>Sequencing the genomes of 1000 actinobacteria strains.</title>
        <authorList>
            <person name="Klenk H.-P."/>
        </authorList>
    </citation>
    <scope>NUCLEOTIDE SEQUENCE [LARGE SCALE GENOMIC DNA]</scope>
    <source>
        <strain evidence="2 3">DSM 45490</strain>
    </source>
</reference>
<dbReference type="Proteomes" id="UP000555407">
    <property type="component" value="Unassembled WGS sequence"/>
</dbReference>
<dbReference type="EMBL" id="JAASRO010000001">
    <property type="protein sequence ID" value="NIK61525.1"/>
    <property type="molecule type" value="Genomic_DNA"/>
</dbReference>
<dbReference type="AlphaFoldDB" id="A0A7X5VHW5"/>
<keyword evidence="1" id="KW-0812">Transmembrane</keyword>
<proteinExistence type="predicted"/>
<comment type="caution">
    <text evidence="2">The sequence shown here is derived from an EMBL/GenBank/DDBJ whole genome shotgun (WGS) entry which is preliminary data.</text>
</comment>
<evidence type="ECO:0008006" key="4">
    <source>
        <dbReference type="Google" id="ProtNLM"/>
    </source>
</evidence>
<evidence type="ECO:0000313" key="2">
    <source>
        <dbReference type="EMBL" id="NIK61525.1"/>
    </source>
</evidence>
<feature type="transmembrane region" description="Helical" evidence="1">
    <location>
        <begin position="138"/>
        <end position="158"/>
    </location>
</feature>
<feature type="transmembrane region" description="Helical" evidence="1">
    <location>
        <begin position="98"/>
        <end position="118"/>
    </location>
</feature>
<dbReference type="RefSeq" id="WP_167216086.1">
    <property type="nucleotide sequence ID" value="NZ_JAASRO010000001.1"/>
</dbReference>
<protein>
    <recommendedName>
        <fullName evidence="4">DUF2214 domain-containing protein</fullName>
    </recommendedName>
</protein>
<name>A0A7X5VHW5_9ACTN</name>